<dbReference type="Proteomes" id="UP000184609">
    <property type="component" value="Unassembled WGS sequence"/>
</dbReference>
<gene>
    <name evidence="1" type="ORF">SAMN04488108_2770</name>
</gene>
<dbReference type="STRING" id="1073327.SAMN04488108_2770"/>
<name>A0A1M7ZF11_9BACT</name>
<sequence>MRHSFWAATLLILLFSCGTSDQKTETSADLSLSLELADSLDLDFLGSPVLASCNPEGTRLAFFDYPSKKIIVSDGSGEILDTLSKQGDTPDAYGFMIDLPVIYGKDKLIQVGMNGIFIYTQKGEMLKKIKHPEDMGRAVFASRTGKTSKIIELNGSPYLLMNSVRTRGTFAGAQEFYDTYKALELINLETGEAQDFGPFEEGSLFLNGKGFIQSDYFPSYAENKSKLYLSHGGEPKLWIYDFSPSMTSLDTALSLDIPGLFPIEGVERQELSEGSYSFHGGTAAIRNIFIQNGLILISYFPGMDPKLMEEANKLWSEGKEKESQAIYEKLNRETPPGIIVFDETSLEFLGRLSYPEKANTGGLLADDKFIYFQKKPDPDVEEDFLRVYKYKLTQE</sequence>
<dbReference type="OrthoDB" id="819294at2"/>
<dbReference type="EMBL" id="FRXN01000003">
    <property type="protein sequence ID" value="SHO63463.1"/>
    <property type="molecule type" value="Genomic_DNA"/>
</dbReference>
<evidence type="ECO:0000313" key="1">
    <source>
        <dbReference type="EMBL" id="SHO63463.1"/>
    </source>
</evidence>
<dbReference type="RefSeq" id="WP_073572377.1">
    <property type="nucleotide sequence ID" value="NZ_FRXN01000003.1"/>
</dbReference>
<dbReference type="PROSITE" id="PS51257">
    <property type="entry name" value="PROKAR_LIPOPROTEIN"/>
    <property type="match status" value="1"/>
</dbReference>
<keyword evidence="2" id="KW-1185">Reference proteome</keyword>
<accession>A0A1M7ZF11</accession>
<reference evidence="2" key="1">
    <citation type="submission" date="2016-12" db="EMBL/GenBank/DDBJ databases">
        <authorList>
            <person name="Varghese N."/>
            <person name="Submissions S."/>
        </authorList>
    </citation>
    <scope>NUCLEOTIDE SEQUENCE [LARGE SCALE GENOMIC DNA]</scope>
    <source>
        <strain evidence="2">DSM 25035</strain>
    </source>
</reference>
<organism evidence="1 2">
    <name type="scientific">Algoriphagus zhangzhouensis</name>
    <dbReference type="NCBI Taxonomy" id="1073327"/>
    <lineage>
        <taxon>Bacteria</taxon>
        <taxon>Pseudomonadati</taxon>
        <taxon>Bacteroidota</taxon>
        <taxon>Cytophagia</taxon>
        <taxon>Cytophagales</taxon>
        <taxon>Cyclobacteriaceae</taxon>
        <taxon>Algoriphagus</taxon>
    </lineage>
</organism>
<proteinExistence type="predicted"/>
<protein>
    <recommendedName>
        <fullName evidence="3">6-bladed beta-propeller protein</fullName>
    </recommendedName>
</protein>
<dbReference type="AlphaFoldDB" id="A0A1M7ZF11"/>
<evidence type="ECO:0000313" key="2">
    <source>
        <dbReference type="Proteomes" id="UP000184609"/>
    </source>
</evidence>
<evidence type="ECO:0008006" key="3">
    <source>
        <dbReference type="Google" id="ProtNLM"/>
    </source>
</evidence>